<organism evidence="8 9">
    <name type="scientific">Aromia moschata</name>
    <dbReference type="NCBI Taxonomy" id="1265417"/>
    <lineage>
        <taxon>Eukaryota</taxon>
        <taxon>Metazoa</taxon>
        <taxon>Ecdysozoa</taxon>
        <taxon>Arthropoda</taxon>
        <taxon>Hexapoda</taxon>
        <taxon>Insecta</taxon>
        <taxon>Pterygota</taxon>
        <taxon>Neoptera</taxon>
        <taxon>Endopterygota</taxon>
        <taxon>Coleoptera</taxon>
        <taxon>Polyphaga</taxon>
        <taxon>Cucujiformia</taxon>
        <taxon>Chrysomeloidea</taxon>
        <taxon>Cerambycidae</taxon>
        <taxon>Cerambycinae</taxon>
        <taxon>Callichromatini</taxon>
        <taxon>Aromia</taxon>
    </lineage>
</organism>
<comment type="subcellular location">
    <subcellularLocation>
        <location evidence="1">Nucleus</location>
    </subcellularLocation>
</comment>
<dbReference type="PANTHER" id="PTHR23043:SF26">
    <property type="entry name" value="PROTEIN TRACHEALESS"/>
    <property type="match status" value="1"/>
</dbReference>
<evidence type="ECO:0000256" key="6">
    <source>
        <dbReference type="SAM" id="MobiDB-lite"/>
    </source>
</evidence>
<evidence type="ECO:0000256" key="1">
    <source>
        <dbReference type="ARBA" id="ARBA00004123"/>
    </source>
</evidence>
<evidence type="ECO:0000256" key="4">
    <source>
        <dbReference type="ARBA" id="ARBA00023163"/>
    </source>
</evidence>
<feature type="compositionally biased region" description="Basic and acidic residues" evidence="6">
    <location>
        <begin position="254"/>
        <end position="265"/>
    </location>
</feature>
<dbReference type="AlphaFoldDB" id="A0AAV8YGA1"/>
<name>A0AAV8YGA1_9CUCU</name>
<dbReference type="Gene3D" id="3.30.450.20">
    <property type="entry name" value="PAS domain"/>
    <property type="match status" value="1"/>
</dbReference>
<dbReference type="SMART" id="SM00086">
    <property type="entry name" value="PAC"/>
    <property type="match status" value="1"/>
</dbReference>
<evidence type="ECO:0000256" key="3">
    <source>
        <dbReference type="ARBA" id="ARBA00023125"/>
    </source>
</evidence>
<keyword evidence="9" id="KW-1185">Reference proteome</keyword>
<dbReference type="PANTHER" id="PTHR23043">
    <property type="entry name" value="HYPOXIA-INDUCIBLE FACTOR 1 ALPHA"/>
    <property type="match status" value="1"/>
</dbReference>
<comment type="caution">
    <text evidence="8">The sequence shown here is derived from an EMBL/GenBank/DDBJ whole genome shotgun (WGS) entry which is preliminary data.</text>
</comment>
<feature type="compositionally biased region" description="Polar residues" evidence="6">
    <location>
        <begin position="241"/>
        <end position="253"/>
    </location>
</feature>
<keyword evidence="4" id="KW-0804">Transcription</keyword>
<dbReference type="CDD" id="cd00130">
    <property type="entry name" value="PAS"/>
    <property type="match status" value="1"/>
</dbReference>
<dbReference type="InterPro" id="IPR001610">
    <property type="entry name" value="PAC"/>
</dbReference>
<dbReference type="EMBL" id="JAPWTK010000102">
    <property type="protein sequence ID" value="KAJ8950268.1"/>
    <property type="molecule type" value="Genomic_DNA"/>
</dbReference>
<evidence type="ECO:0000259" key="7">
    <source>
        <dbReference type="Pfam" id="PF08447"/>
    </source>
</evidence>
<feature type="region of interest" description="Disordered" evidence="6">
    <location>
        <begin position="198"/>
        <end position="298"/>
    </location>
</feature>
<dbReference type="Proteomes" id="UP001162162">
    <property type="component" value="Unassembled WGS sequence"/>
</dbReference>
<evidence type="ECO:0000256" key="5">
    <source>
        <dbReference type="ARBA" id="ARBA00023242"/>
    </source>
</evidence>
<keyword evidence="3" id="KW-0238">DNA-binding</keyword>
<keyword evidence="2" id="KW-0805">Transcription regulation</keyword>
<dbReference type="FunFam" id="3.30.450.20:FF:000054">
    <property type="entry name" value="Trachealess, isoform D"/>
    <property type="match status" value="1"/>
</dbReference>
<protein>
    <recommendedName>
        <fullName evidence="7">PAS fold-3 domain-containing protein</fullName>
    </recommendedName>
</protein>
<dbReference type="GO" id="GO:0000977">
    <property type="term" value="F:RNA polymerase II transcription regulatory region sequence-specific DNA binding"/>
    <property type="evidence" value="ECO:0007669"/>
    <property type="project" value="TreeGrafter"/>
</dbReference>
<evidence type="ECO:0000256" key="2">
    <source>
        <dbReference type="ARBA" id="ARBA00023015"/>
    </source>
</evidence>
<dbReference type="InterPro" id="IPR013655">
    <property type="entry name" value="PAS_fold_3"/>
</dbReference>
<reference evidence="8" key="1">
    <citation type="journal article" date="2023" name="Insect Mol. Biol.">
        <title>Genome sequencing provides insights into the evolution of gene families encoding plant cell wall-degrading enzymes in longhorned beetles.</title>
        <authorList>
            <person name="Shin N.R."/>
            <person name="Okamura Y."/>
            <person name="Kirsch R."/>
            <person name="Pauchet Y."/>
        </authorList>
    </citation>
    <scope>NUCLEOTIDE SEQUENCE</scope>
    <source>
        <strain evidence="8">AMC_N1</strain>
    </source>
</reference>
<dbReference type="GO" id="GO:0010557">
    <property type="term" value="P:positive regulation of macromolecule biosynthetic process"/>
    <property type="evidence" value="ECO:0007669"/>
    <property type="project" value="UniProtKB-ARBA"/>
</dbReference>
<dbReference type="Pfam" id="PF08447">
    <property type="entry name" value="PAS_3"/>
    <property type="match status" value="1"/>
</dbReference>
<evidence type="ECO:0000313" key="8">
    <source>
        <dbReference type="EMBL" id="KAJ8950268.1"/>
    </source>
</evidence>
<sequence>MKSTLTKRGCHFKSSGYRVVLMLSRLRPQYTFSHSRKTQPPLLGMVALAIALPPPSVHEIRLESDMFVTRINFDFKIAHCEPKVVDLLDYTPEELTGRNLYSCAMAKTPTNSENVISIVRNLFYYLLINKGQVLTHYYRIMNKNGGYTWIQTCATVVCNSKNAEEQNIICVNYVISRREYENVVMDCCQMEENTHLVKREEASSNDPENGSPDADRGDDRNSGGPPNPTQDPGKDLEDTTCPGNGTDAGTTNKDSGDLRTRRLEHVPVSQLQTTPAATDQREVHSREKGIKTQKHFLG</sequence>
<dbReference type="SUPFAM" id="SSF55785">
    <property type="entry name" value="PYP-like sensor domain (PAS domain)"/>
    <property type="match status" value="1"/>
</dbReference>
<dbReference type="InterPro" id="IPR035965">
    <property type="entry name" value="PAS-like_dom_sf"/>
</dbReference>
<feature type="domain" description="PAS fold-3" evidence="7">
    <location>
        <begin position="78"/>
        <end position="172"/>
    </location>
</feature>
<keyword evidence="5" id="KW-0539">Nucleus</keyword>
<accession>A0AAV8YGA1</accession>
<evidence type="ECO:0000313" key="9">
    <source>
        <dbReference type="Proteomes" id="UP001162162"/>
    </source>
</evidence>
<feature type="compositionally biased region" description="Basic and acidic residues" evidence="6">
    <location>
        <begin position="279"/>
        <end position="290"/>
    </location>
</feature>
<gene>
    <name evidence="8" type="ORF">NQ318_021122</name>
</gene>
<dbReference type="InterPro" id="IPR000014">
    <property type="entry name" value="PAS"/>
</dbReference>
<dbReference type="GO" id="GO:0000981">
    <property type="term" value="F:DNA-binding transcription factor activity, RNA polymerase II-specific"/>
    <property type="evidence" value="ECO:0007669"/>
    <property type="project" value="TreeGrafter"/>
</dbReference>
<dbReference type="GO" id="GO:0005634">
    <property type="term" value="C:nucleus"/>
    <property type="evidence" value="ECO:0007669"/>
    <property type="project" value="UniProtKB-SubCell"/>
</dbReference>
<proteinExistence type="predicted"/>